<dbReference type="SUPFAM" id="SSF53300">
    <property type="entry name" value="vWA-like"/>
    <property type="match status" value="1"/>
</dbReference>
<sequence>MTDAGASGKAKEALPLSGLVGFVIDVSGSMRTSAHNPGSQSLNRLGDLRATILDAQRRALDSIHSAYPDGVTTQLDIFMYAFGLQHVPTPTCDLLALLRIATSTGLDIPDIGATAEPVRRATSGGDVFEQLDALAAQYGRKGWGEIARDYLDTEQKARNLLRRLQEQPELANQLAALLPRLTPAGVDIARTYKANKGLGMLKAATHPLVTAQGGLSALLNSDQVNEAKALIEHLSRPFADGESAEENLQKLRETVGSRVAAELAEKGDTTLSVEELIPLLESSGTGFAKIEDFIYGTTPMRAAMQEVANRLRREQRRRTTDSAPTIVVVSDGHSTDGDPSAAFHAIRQAGATVVSCYITERNVGEARTFANRPGPDWDDGARLLFEVSSPVQADDPYARHLTRHGWTIPDGARYFVHANHSDHLGTLVEMVLNADSRQ</sequence>
<organism evidence="2 3">
    <name type="scientific">Catenulispora yoronensis</name>
    <dbReference type="NCBI Taxonomy" id="450799"/>
    <lineage>
        <taxon>Bacteria</taxon>
        <taxon>Bacillati</taxon>
        <taxon>Actinomycetota</taxon>
        <taxon>Actinomycetes</taxon>
        <taxon>Catenulisporales</taxon>
        <taxon>Catenulisporaceae</taxon>
        <taxon>Catenulispora</taxon>
    </lineage>
</organism>
<evidence type="ECO:0000259" key="1">
    <source>
        <dbReference type="Pfam" id="PF00092"/>
    </source>
</evidence>
<dbReference type="InterPro" id="IPR036465">
    <property type="entry name" value="vWFA_dom_sf"/>
</dbReference>
<dbReference type="EMBL" id="BAAAQN010000102">
    <property type="protein sequence ID" value="GAA2065340.1"/>
    <property type="molecule type" value="Genomic_DNA"/>
</dbReference>
<protein>
    <recommendedName>
        <fullName evidence="1">VWFA domain-containing protein</fullName>
    </recommendedName>
</protein>
<reference evidence="3" key="1">
    <citation type="journal article" date="2019" name="Int. J. Syst. Evol. Microbiol.">
        <title>The Global Catalogue of Microorganisms (GCM) 10K type strain sequencing project: providing services to taxonomists for standard genome sequencing and annotation.</title>
        <authorList>
            <consortium name="The Broad Institute Genomics Platform"/>
            <consortium name="The Broad Institute Genome Sequencing Center for Infectious Disease"/>
            <person name="Wu L."/>
            <person name="Ma J."/>
        </authorList>
    </citation>
    <scope>NUCLEOTIDE SEQUENCE [LARGE SCALE GENOMIC DNA]</scope>
    <source>
        <strain evidence="3">JCM 16014</strain>
    </source>
</reference>
<comment type="caution">
    <text evidence="2">The sequence shown here is derived from an EMBL/GenBank/DDBJ whole genome shotgun (WGS) entry which is preliminary data.</text>
</comment>
<dbReference type="InterPro" id="IPR002035">
    <property type="entry name" value="VWF_A"/>
</dbReference>
<accession>A0ABP5H5H1</accession>
<gene>
    <name evidence="2" type="ORF">GCM10009839_91200</name>
</gene>
<dbReference type="Proteomes" id="UP001500751">
    <property type="component" value="Unassembled WGS sequence"/>
</dbReference>
<evidence type="ECO:0000313" key="3">
    <source>
        <dbReference type="Proteomes" id="UP001500751"/>
    </source>
</evidence>
<keyword evidence="3" id="KW-1185">Reference proteome</keyword>
<proteinExistence type="predicted"/>
<name>A0ABP5H5H1_9ACTN</name>
<evidence type="ECO:0000313" key="2">
    <source>
        <dbReference type="EMBL" id="GAA2065340.1"/>
    </source>
</evidence>
<feature type="domain" description="VWFA" evidence="1">
    <location>
        <begin position="294"/>
        <end position="387"/>
    </location>
</feature>
<dbReference type="Pfam" id="PF00092">
    <property type="entry name" value="VWA"/>
    <property type="match status" value="1"/>
</dbReference>
<dbReference type="Gene3D" id="3.40.50.410">
    <property type="entry name" value="von Willebrand factor, type A domain"/>
    <property type="match status" value="1"/>
</dbReference>
<dbReference type="RefSeq" id="WP_344672018.1">
    <property type="nucleotide sequence ID" value="NZ_BAAAQN010000102.1"/>
</dbReference>